<evidence type="ECO:0000256" key="12">
    <source>
        <dbReference type="RuleBase" id="RU004135"/>
    </source>
</evidence>
<comment type="PTM">
    <text evidence="11">Carboxylation is probably crucial for Mg(2+) binding and, consequently, for the gamma-phosphate positioning of ATP.</text>
</comment>
<comment type="subcellular location">
    <subcellularLocation>
        <location evidence="11 12">Cytoplasm</location>
    </subcellularLocation>
</comment>
<keyword evidence="4 11" id="KW-0132">Cell division</keyword>
<dbReference type="InterPro" id="IPR018109">
    <property type="entry name" value="Folylpolyglutamate_synth_CS"/>
</dbReference>
<keyword evidence="11" id="KW-0460">Magnesium</keyword>
<evidence type="ECO:0000259" key="13">
    <source>
        <dbReference type="Pfam" id="PF01225"/>
    </source>
</evidence>
<dbReference type="Pfam" id="PF08245">
    <property type="entry name" value="Mur_ligase_M"/>
    <property type="match status" value="1"/>
</dbReference>
<evidence type="ECO:0000313" key="16">
    <source>
        <dbReference type="EMBL" id="MBE1426707.1"/>
    </source>
</evidence>
<dbReference type="EC" id="6.3.2.13" evidence="11"/>
<evidence type="ECO:0000256" key="6">
    <source>
        <dbReference type="ARBA" id="ARBA00022840"/>
    </source>
</evidence>
<evidence type="ECO:0000256" key="1">
    <source>
        <dbReference type="ARBA" id="ARBA00005898"/>
    </source>
</evidence>
<name>A0ABR9H897_9BACT</name>
<dbReference type="GO" id="GO:0008765">
    <property type="term" value="F:UDP-N-acetylmuramoylalanyl-D-glutamate-2,6-diaminopimelate ligase activity"/>
    <property type="evidence" value="ECO:0007669"/>
    <property type="project" value="UniProtKB-EC"/>
</dbReference>
<feature type="binding site" evidence="11">
    <location>
        <position position="180"/>
    </location>
    <ligand>
        <name>UDP-N-acetyl-alpha-D-muramoyl-L-alanyl-D-glutamate</name>
        <dbReference type="ChEBI" id="CHEBI:83900"/>
    </ligand>
</feature>
<dbReference type="Gene3D" id="3.40.1190.10">
    <property type="entry name" value="Mur-like, catalytic domain"/>
    <property type="match status" value="1"/>
</dbReference>
<feature type="binding site" evidence="11">
    <location>
        <begin position="105"/>
        <end position="111"/>
    </location>
    <ligand>
        <name>ATP</name>
        <dbReference type="ChEBI" id="CHEBI:30616"/>
    </ligand>
</feature>
<reference evidence="16 17" key="1">
    <citation type="submission" date="2020-10" db="EMBL/GenBank/DDBJ databases">
        <title>Genomic Encyclopedia of Type Strains, Phase IV (KMG-IV): sequencing the most valuable type-strain genomes for metagenomic binning, comparative biology and taxonomic classification.</title>
        <authorList>
            <person name="Goeker M."/>
        </authorList>
    </citation>
    <scope>NUCLEOTIDE SEQUENCE [LARGE SCALE GENOMIC DNA]</scope>
    <source>
        <strain evidence="16 17">DSM 4194</strain>
    </source>
</reference>
<dbReference type="Pfam" id="PF02875">
    <property type="entry name" value="Mur_ligase_C"/>
    <property type="match status" value="1"/>
</dbReference>
<evidence type="ECO:0000256" key="11">
    <source>
        <dbReference type="HAMAP-Rule" id="MF_00208"/>
    </source>
</evidence>
<keyword evidence="8 11" id="KW-0573">Peptidoglycan synthesis</keyword>
<dbReference type="InterPro" id="IPR013221">
    <property type="entry name" value="Mur_ligase_cen"/>
</dbReference>
<keyword evidence="17" id="KW-1185">Reference proteome</keyword>
<evidence type="ECO:0000256" key="2">
    <source>
        <dbReference type="ARBA" id="ARBA00022490"/>
    </source>
</evidence>
<dbReference type="InterPro" id="IPR036565">
    <property type="entry name" value="Mur-like_cat_sf"/>
</dbReference>
<feature type="modified residue" description="N6-carboxylysine" evidence="11">
    <location>
        <position position="214"/>
    </location>
</feature>
<dbReference type="Pfam" id="PF01225">
    <property type="entry name" value="Mur_ligase"/>
    <property type="match status" value="1"/>
</dbReference>
<evidence type="ECO:0000256" key="4">
    <source>
        <dbReference type="ARBA" id="ARBA00022618"/>
    </source>
</evidence>
<dbReference type="Gene3D" id="3.40.1390.10">
    <property type="entry name" value="MurE/MurF, N-terminal domain"/>
    <property type="match status" value="1"/>
</dbReference>
<comment type="function">
    <text evidence="11">Catalyzes the addition of meso-diaminopimelic acid to the nucleotide precursor UDP-N-acetylmuramoyl-L-alanyl-D-glutamate (UMAG) in the biosynthesis of bacterial cell-wall peptidoglycan.</text>
</comment>
<comment type="caution">
    <text evidence="11">Lacks conserved residue(s) required for the propagation of feature annotation.</text>
</comment>
<dbReference type="SUPFAM" id="SSF63418">
    <property type="entry name" value="MurE/MurF N-terminal domain"/>
    <property type="match status" value="1"/>
</dbReference>
<dbReference type="NCBIfam" id="NF001126">
    <property type="entry name" value="PRK00139.1-4"/>
    <property type="match status" value="1"/>
</dbReference>
<dbReference type="SUPFAM" id="SSF53244">
    <property type="entry name" value="MurD-like peptide ligases, peptide-binding domain"/>
    <property type="match status" value="1"/>
</dbReference>
<dbReference type="Gene3D" id="3.90.190.20">
    <property type="entry name" value="Mur ligase, C-terminal domain"/>
    <property type="match status" value="1"/>
</dbReference>
<keyword evidence="10 11" id="KW-0961">Cell wall biogenesis/degradation</keyword>
<feature type="short sequence motif" description="Meso-diaminopimelate recognition motif" evidence="11">
    <location>
        <begin position="398"/>
        <end position="401"/>
    </location>
</feature>
<comment type="similarity">
    <text evidence="1 11">Belongs to the MurCDEF family. MurE subfamily.</text>
</comment>
<evidence type="ECO:0000259" key="14">
    <source>
        <dbReference type="Pfam" id="PF02875"/>
    </source>
</evidence>
<dbReference type="NCBIfam" id="TIGR01085">
    <property type="entry name" value="murE"/>
    <property type="match status" value="1"/>
</dbReference>
<keyword evidence="5 11" id="KW-0547">Nucleotide-binding</keyword>
<dbReference type="InterPro" id="IPR036615">
    <property type="entry name" value="Mur_ligase_C_dom_sf"/>
</dbReference>
<dbReference type="PROSITE" id="PS01011">
    <property type="entry name" value="FOLYLPOLYGLU_SYNT_1"/>
    <property type="match status" value="1"/>
</dbReference>
<evidence type="ECO:0000256" key="8">
    <source>
        <dbReference type="ARBA" id="ARBA00022984"/>
    </source>
</evidence>
<dbReference type="PANTHER" id="PTHR23135">
    <property type="entry name" value="MUR LIGASE FAMILY MEMBER"/>
    <property type="match status" value="1"/>
</dbReference>
<comment type="cofactor">
    <cofactor evidence="11">
        <name>Mg(2+)</name>
        <dbReference type="ChEBI" id="CHEBI:18420"/>
    </cofactor>
</comment>
<keyword evidence="6 11" id="KW-0067">ATP-binding</keyword>
<feature type="binding site" evidence="11">
    <location>
        <begin position="398"/>
        <end position="401"/>
    </location>
    <ligand>
        <name>meso-2,6-diaminopimelate</name>
        <dbReference type="ChEBI" id="CHEBI:57791"/>
    </ligand>
</feature>
<feature type="binding site" evidence="11">
    <location>
        <position position="182"/>
    </location>
    <ligand>
        <name>UDP-N-acetyl-alpha-D-muramoyl-L-alanyl-D-glutamate</name>
        <dbReference type="ChEBI" id="CHEBI:83900"/>
    </ligand>
</feature>
<dbReference type="PANTHER" id="PTHR23135:SF4">
    <property type="entry name" value="UDP-N-ACETYLMURAMOYL-L-ALANYL-D-GLUTAMATE--2,6-DIAMINOPIMELATE LIGASE MURE HOMOLOG, CHLOROPLASTIC"/>
    <property type="match status" value="1"/>
</dbReference>
<feature type="domain" description="Mur ligase central" evidence="15">
    <location>
        <begin position="103"/>
        <end position="303"/>
    </location>
</feature>
<protein>
    <recommendedName>
        <fullName evidence="11">UDP-N-acetylmuramoyl-L-alanyl-D-glutamate--2,6-diaminopimelate ligase</fullName>
        <ecNumber evidence="11">6.3.2.13</ecNumber>
    </recommendedName>
    <alternativeName>
        <fullName evidence="11">Meso-A2pm-adding enzyme</fullName>
    </alternativeName>
    <alternativeName>
        <fullName evidence="11">Meso-diaminopimelate-adding enzyme</fullName>
    </alternativeName>
    <alternativeName>
        <fullName evidence="11">UDP-MurNAc-L-Ala-D-Glu:meso-diaminopimelate ligase</fullName>
    </alternativeName>
    <alternativeName>
        <fullName evidence="11">UDP-MurNAc-tripeptide synthetase</fullName>
    </alternativeName>
    <alternativeName>
        <fullName evidence="11">UDP-N-acetylmuramyl-tripeptide synthetase</fullName>
    </alternativeName>
</protein>
<feature type="binding site" evidence="11">
    <location>
        <position position="23"/>
    </location>
    <ligand>
        <name>UDP-N-acetyl-alpha-D-muramoyl-L-alanyl-D-glutamate</name>
        <dbReference type="ChEBI" id="CHEBI:83900"/>
    </ligand>
</feature>
<accession>A0ABR9H897</accession>
<dbReference type="InterPro" id="IPR005761">
    <property type="entry name" value="UDP-N-AcMur-Glu-dNH2Pim_ligase"/>
</dbReference>
<dbReference type="EMBL" id="JADBGG010000032">
    <property type="protein sequence ID" value="MBE1426707.1"/>
    <property type="molecule type" value="Genomic_DNA"/>
</dbReference>
<feature type="domain" description="Mur ligase C-terminal" evidence="14">
    <location>
        <begin position="325"/>
        <end position="451"/>
    </location>
</feature>
<evidence type="ECO:0000256" key="7">
    <source>
        <dbReference type="ARBA" id="ARBA00022960"/>
    </source>
</evidence>
<feature type="domain" description="Mur ligase N-terminal catalytic" evidence="13">
    <location>
        <begin position="18"/>
        <end position="63"/>
    </location>
</feature>
<evidence type="ECO:0000259" key="15">
    <source>
        <dbReference type="Pfam" id="PF08245"/>
    </source>
</evidence>
<proteinExistence type="inferred from homology"/>
<evidence type="ECO:0000256" key="3">
    <source>
        <dbReference type="ARBA" id="ARBA00022598"/>
    </source>
</evidence>
<feature type="binding site" evidence="11">
    <location>
        <position position="453"/>
    </location>
    <ligand>
        <name>meso-2,6-diaminopimelate</name>
        <dbReference type="ChEBI" id="CHEBI:57791"/>
    </ligand>
</feature>
<feature type="binding site" evidence="11">
    <location>
        <position position="374"/>
    </location>
    <ligand>
        <name>meso-2,6-diaminopimelate</name>
        <dbReference type="ChEBI" id="CHEBI:57791"/>
    </ligand>
</feature>
<keyword evidence="7 11" id="KW-0133">Cell shape</keyword>
<feature type="binding site" evidence="11">
    <location>
        <begin position="147"/>
        <end position="148"/>
    </location>
    <ligand>
        <name>UDP-N-acetyl-alpha-D-muramoyl-L-alanyl-D-glutamate</name>
        <dbReference type="ChEBI" id="CHEBI:83900"/>
    </ligand>
</feature>
<dbReference type="RefSeq" id="WP_192624613.1">
    <property type="nucleotide sequence ID" value="NZ_JADBGG010000032.1"/>
</dbReference>
<comment type="caution">
    <text evidence="16">The sequence shown here is derived from an EMBL/GenBank/DDBJ whole genome shotgun (WGS) entry which is preliminary data.</text>
</comment>
<evidence type="ECO:0000256" key="5">
    <source>
        <dbReference type="ARBA" id="ARBA00022741"/>
    </source>
</evidence>
<dbReference type="SUPFAM" id="SSF53623">
    <property type="entry name" value="MurD-like peptide ligases, catalytic domain"/>
    <property type="match status" value="1"/>
</dbReference>
<keyword evidence="3 11" id="KW-0436">Ligase</keyword>
<comment type="catalytic activity">
    <reaction evidence="11">
        <text>UDP-N-acetyl-alpha-D-muramoyl-L-alanyl-D-glutamate + meso-2,6-diaminopimelate + ATP = UDP-N-acetyl-alpha-D-muramoyl-L-alanyl-gamma-D-glutamyl-meso-2,6-diaminopimelate + ADP + phosphate + H(+)</text>
        <dbReference type="Rhea" id="RHEA:23676"/>
        <dbReference type="ChEBI" id="CHEBI:15378"/>
        <dbReference type="ChEBI" id="CHEBI:30616"/>
        <dbReference type="ChEBI" id="CHEBI:43474"/>
        <dbReference type="ChEBI" id="CHEBI:57791"/>
        <dbReference type="ChEBI" id="CHEBI:83900"/>
        <dbReference type="ChEBI" id="CHEBI:83905"/>
        <dbReference type="ChEBI" id="CHEBI:456216"/>
        <dbReference type="EC" id="6.3.2.13"/>
    </reaction>
</comment>
<comment type="pathway">
    <text evidence="11 12">Cell wall biogenesis; peptidoglycan biosynthesis.</text>
</comment>
<dbReference type="Proteomes" id="UP000639010">
    <property type="component" value="Unassembled WGS sequence"/>
</dbReference>
<feature type="binding site" evidence="11">
    <location>
        <position position="449"/>
    </location>
    <ligand>
        <name>meso-2,6-diaminopimelate</name>
        <dbReference type="ChEBI" id="CHEBI:57791"/>
    </ligand>
</feature>
<feature type="binding site" evidence="11">
    <location>
        <position position="174"/>
    </location>
    <ligand>
        <name>UDP-N-acetyl-alpha-D-muramoyl-L-alanyl-D-glutamate</name>
        <dbReference type="ChEBI" id="CHEBI:83900"/>
    </ligand>
</feature>
<dbReference type="HAMAP" id="MF_00208">
    <property type="entry name" value="MurE"/>
    <property type="match status" value="1"/>
</dbReference>
<keyword evidence="9 11" id="KW-0131">Cell cycle</keyword>
<sequence length="476" mass="51183">MNQMNLDTVLEMLRGGTGLRTHSGAVTPGDVFVALSGTRVDGARFIDDAVARGARVVVHGEGVDVPRHEGVFCLAVQSPAQTLGVLALAAFGTQSHLPRIIGVTGTNGKTTTAHLIHFLLSRNGMATGLIGTVHCSWPGVQVSATMTTPDCLSLHEIIGRMVRDGVDNLVMEVSSHALDQERIAGLPMEVGVFSNLTQDHLDYHGDMQRYFEAKARLFLDGPASCAKGLVNVDDEYGRRLKEMRPDLLGFGLDSEDAGLRCRILAAGPWGMTLGLSHDGHAWELRTGLVGRHNAYNLLSAVGTGLLLGLTPAQCDCLSQAPGAPGRLERVPNERGLDIFIDYAHTPDALEKVSVALKSMGFKRLLTVFGCGGDRDASKRPLMGEAVARHADVAVVTSDNPRTEDPDSIIDQIEPGLAKARRVLREADRRKAIALALETMEPGDALLIAGKGHEDYQIIGTQKRHFSDFEVVRECLS</sequence>
<dbReference type="InterPro" id="IPR035911">
    <property type="entry name" value="MurE/MurF_N"/>
</dbReference>
<dbReference type="InterPro" id="IPR004101">
    <property type="entry name" value="Mur_ligase_C"/>
</dbReference>
<evidence type="ECO:0000256" key="10">
    <source>
        <dbReference type="ARBA" id="ARBA00023316"/>
    </source>
</evidence>
<evidence type="ECO:0000256" key="9">
    <source>
        <dbReference type="ARBA" id="ARBA00023306"/>
    </source>
</evidence>
<dbReference type="NCBIfam" id="NF001124">
    <property type="entry name" value="PRK00139.1-2"/>
    <property type="match status" value="1"/>
</dbReference>
<gene>
    <name evidence="11" type="primary">murE</name>
    <name evidence="16" type="ORF">H4684_003375</name>
</gene>
<dbReference type="InterPro" id="IPR000713">
    <property type="entry name" value="Mur_ligase_N"/>
</dbReference>
<evidence type="ECO:0000313" key="17">
    <source>
        <dbReference type="Proteomes" id="UP000639010"/>
    </source>
</evidence>
<organism evidence="16 17">
    <name type="scientific">Desulfomicrobium macestii</name>
    <dbReference type="NCBI Taxonomy" id="90731"/>
    <lineage>
        <taxon>Bacteria</taxon>
        <taxon>Pseudomonadati</taxon>
        <taxon>Thermodesulfobacteriota</taxon>
        <taxon>Desulfovibrionia</taxon>
        <taxon>Desulfovibrionales</taxon>
        <taxon>Desulfomicrobiaceae</taxon>
        <taxon>Desulfomicrobium</taxon>
    </lineage>
</organism>
<keyword evidence="2 11" id="KW-0963">Cytoplasm</keyword>